<dbReference type="AlphaFoldDB" id="A0AAE4CC92"/>
<gene>
    <name evidence="1" type="ORF">J2S41_005701</name>
</gene>
<sequence>MGKPGPRGSRYRRARNAVLAQSTICHLCGHADADQVDHVRPRSLNPELDDADHTNLAPAHGVNGCPTCGEKCNQAKGNRTVSKPVRSRNW</sequence>
<dbReference type="Proteomes" id="UP001183643">
    <property type="component" value="Unassembled WGS sequence"/>
</dbReference>
<name>A0AAE4CC92_9ACTN</name>
<comment type="caution">
    <text evidence="1">The sequence shown here is derived from an EMBL/GenBank/DDBJ whole genome shotgun (WGS) entry which is preliminary data.</text>
</comment>
<keyword evidence="1" id="KW-0378">Hydrolase</keyword>
<keyword evidence="2" id="KW-1185">Reference proteome</keyword>
<protein>
    <submittedName>
        <fullName evidence="1">5-methylcytosine-specific restriction endonuclease McrA</fullName>
    </submittedName>
</protein>
<dbReference type="RefSeq" id="WP_310372132.1">
    <property type="nucleotide sequence ID" value="NZ_JAVDYB010000001.1"/>
</dbReference>
<evidence type="ECO:0000313" key="1">
    <source>
        <dbReference type="EMBL" id="MDR7278923.1"/>
    </source>
</evidence>
<organism evidence="1 2">
    <name type="scientific">Catenuloplanes atrovinosus</name>
    <dbReference type="NCBI Taxonomy" id="137266"/>
    <lineage>
        <taxon>Bacteria</taxon>
        <taxon>Bacillati</taxon>
        <taxon>Actinomycetota</taxon>
        <taxon>Actinomycetes</taxon>
        <taxon>Micromonosporales</taxon>
        <taxon>Micromonosporaceae</taxon>
        <taxon>Catenuloplanes</taxon>
    </lineage>
</organism>
<keyword evidence="1" id="KW-0255">Endonuclease</keyword>
<dbReference type="EMBL" id="JAVDYB010000001">
    <property type="protein sequence ID" value="MDR7278923.1"/>
    <property type="molecule type" value="Genomic_DNA"/>
</dbReference>
<keyword evidence="1" id="KW-0540">Nuclease</keyword>
<reference evidence="1" key="1">
    <citation type="submission" date="2023-07" db="EMBL/GenBank/DDBJ databases">
        <title>Sequencing the genomes of 1000 actinobacteria strains.</title>
        <authorList>
            <person name="Klenk H.-P."/>
        </authorList>
    </citation>
    <scope>NUCLEOTIDE SEQUENCE</scope>
    <source>
        <strain evidence="1">DSM 44707</strain>
    </source>
</reference>
<evidence type="ECO:0000313" key="2">
    <source>
        <dbReference type="Proteomes" id="UP001183643"/>
    </source>
</evidence>
<proteinExistence type="predicted"/>
<dbReference type="GO" id="GO:0004519">
    <property type="term" value="F:endonuclease activity"/>
    <property type="evidence" value="ECO:0007669"/>
    <property type="project" value="UniProtKB-KW"/>
</dbReference>
<accession>A0AAE4CC92</accession>
<dbReference type="Gene3D" id="1.10.30.50">
    <property type="match status" value="1"/>
</dbReference>